<dbReference type="EMBL" id="LWLG01000006">
    <property type="protein sequence ID" value="OAQ20789.1"/>
    <property type="molecule type" value="Genomic_DNA"/>
</dbReference>
<dbReference type="Proteomes" id="UP000078390">
    <property type="component" value="Unassembled WGS sequence"/>
</dbReference>
<accession>A0A179D4Z1</accession>
<name>A0A179D4Z1_9BACT</name>
<organism evidence="1 2">
    <name type="scientific">Thermosulfurimonas dismutans</name>
    <dbReference type="NCBI Taxonomy" id="999894"/>
    <lineage>
        <taxon>Bacteria</taxon>
        <taxon>Pseudomonadati</taxon>
        <taxon>Thermodesulfobacteriota</taxon>
        <taxon>Thermodesulfobacteria</taxon>
        <taxon>Thermodesulfobacteriales</taxon>
        <taxon>Thermodesulfobacteriaceae</taxon>
        <taxon>Thermosulfurimonas</taxon>
    </lineage>
</organism>
<dbReference type="RefSeq" id="WP_068670094.1">
    <property type="nucleotide sequence ID" value="NZ_LWLG01000006.1"/>
</dbReference>
<sequence length="280" mass="32321">MEPKFKLILKGRLRGAIPLEHLSTVAQALKGLFSLLKEEAPSTYKAFFRKFRPVFVGIEEGSTGLLFSNEDQSELFTEELEKWFWGEVYGVFVAMNNGNQKTYARKILRIAKMQGLFNKDWEAIEAVDMLGNRKTTVSAKTFFQAVEKARKEPFEEDKVLLGTIKKIDTHPNRRTFTLKTLLGEEISVSYPLGLEEEVCRYLRKTVRAYGTALVDPTTFRILSFKLKAIEPYGITSREDLERARKRPQELRRFEGIFQEVASARSTEEITEWQKETLWGS</sequence>
<gene>
    <name evidence="1" type="ORF">TDIS_1078</name>
</gene>
<proteinExistence type="predicted"/>
<evidence type="ECO:0000313" key="2">
    <source>
        <dbReference type="Proteomes" id="UP000078390"/>
    </source>
</evidence>
<protein>
    <submittedName>
        <fullName evidence="1">Uncharacterized protein</fullName>
    </submittedName>
</protein>
<reference evidence="1 2" key="1">
    <citation type="submission" date="2016-04" db="EMBL/GenBank/DDBJ databases">
        <title>Genome analysis of Thermosulfurimonas dismutans, the first thermophilic sulfur-disproportionating bacterium of the phylum Thermodesulfobacteria.</title>
        <authorList>
            <person name="Mardanov A.V."/>
            <person name="Beletsky A.V."/>
            <person name="Kadnikov V.V."/>
            <person name="Slobodkin A.I."/>
            <person name="Ravin N.V."/>
        </authorList>
    </citation>
    <scope>NUCLEOTIDE SEQUENCE [LARGE SCALE GENOMIC DNA]</scope>
    <source>
        <strain evidence="1 2">S95</strain>
    </source>
</reference>
<keyword evidence="2" id="KW-1185">Reference proteome</keyword>
<comment type="caution">
    <text evidence="1">The sequence shown here is derived from an EMBL/GenBank/DDBJ whole genome shotgun (WGS) entry which is preliminary data.</text>
</comment>
<evidence type="ECO:0000313" key="1">
    <source>
        <dbReference type="EMBL" id="OAQ20789.1"/>
    </source>
</evidence>
<dbReference type="AlphaFoldDB" id="A0A179D4Z1"/>